<comment type="caution">
    <text evidence="12">The sequence shown here is derived from an EMBL/GenBank/DDBJ whole genome shotgun (WGS) entry which is preliminary data.</text>
</comment>
<dbReference type="InterPro" id="IPR001594">
    <property type="entry name" value="Palmitoyltrfase_DHHC"/>
</dbReference>
<dbReference type="InterPro" id="IPR039859">
    <property type="entry name" value="PFA4/ZDH16/20/ERF2-like"/>
</dbReference>
<evidence type="ECO:0000256" key="2">
    <source>
        <dbReference type="ARBA" id="ARBA00008574"/>
    </source>
</evidence>
<reference evidence="12" key="1">
    <citation type="submission" date="2021-03" db="EMBL/GenBank/DDBJ databases">
        <authorList>
            <person name="Li Z."/>
            <person name="Yang C."/>
        </authorList>
    </citation>
    <scope>NUCLEOTIDE SEQUENCE</scope>
    <source>
        <strain evidence="12">Dzin_1.0</strain>
        <tissue evidence="12">Leaf</tissue>
    </source>
</reference>
<dbReference type="GO" id="GO:0003700">
    <property type="term" value="F:DNA-binding transcription factor activity"/>
    <property type="evidence" value="ECO:0007669"/>
    <property type="project" value="InterPro"/>
</dbReference>
<evidence type="ECO:0000259" key="11">
    <source>
        <dbReference type="PROSITE" id="PS51297"/>
    </source>
</evidence>
<dbReference type="GO" id="GO:0006612">
    <property type="term" value="P:protein targeting to membrane"/>
    <property type="evidence" value="ECO:0007669"/>
    <property type="project" value="TreeGrafter"/>
</dbReference>
<keyword evidence="4 8" id="KW-0812">Transmembrane</keyword>
<dbReference type="GO" id="GO:0016020">
    <property type="term" value="C:membrane"/>
    <property type="evidence" value="ECO:0007669"/>
    <property type="project" value="UniProtKB-SubCell"/>
</dbReference>
<sequence>MRQYLGEDLAALSINDLDQLEEQLEYSVNKVRARKHQLLHQQLENLRRKLVEHQAAMEHHHHQAAAAAAVAAEHKVVAITVFFLLVIVFYAFFAPFLGKKIFECAAIAVYTPVAIAVFILYARCTHVDPADPGIMKIFEEVFDEIPNTNGNLSLQNNNPPANFDNVGGEMCSPSSAFSHSLDGSCKRVSVGDDRKMYLPITPGRKSSLICFHLGGLICFLFAKDDCRKEDANEQHAHAEDALFCTLCNAEVRKFSKQCKSCDKCVDGFDHHCRWLNNCVGRRNYITFISLMVTSLIWLLFEFGIGITVLVLCFVNKTSTEKSIIEKLGHGFSHPLFATIVAICTAISLLACAPLGELLFFHMILIKKGMTTYEYVVAMRALSEAQPAFSDDEHQEGALDSPTNSATISGGSSFSLRYKGVWCTPPRVFVDQQDEILPHLEPGMLPSSIDPDAAGNLENRNKSKKAVKISAWKLAKLDSNEAMRTAAKARESSSVLRPVESHRVPDAHLSLSGNSSVSSSTGTDYNTTKESKSRQKLSHLRNMSLTGKEDFESITSTASCLTSPIHIHEPVALIPLPLQCSLPEQTLLPRGPLPSTRSSNLMFQSSASLGKEGRRPLVVWDQEAGRYVSIPASSRVETSMQVPSRTSHVSLANPSAETCNHGRRPNVPSSSVAVPMQQPDRFLYTEQSIFFGGPLLNVLPGNNNRRNDGNSRLTRNQEGSYCDHEINKKQW</sequence>
<keyword evidence="9" id="KW-0175">Coiled coil</keyword>
<dbReference type="Pfam" id="PF01486">
    <property type="entry name" value="K-box"/>
    <property type="match status" value="1"/>
</dbReference>
<evidence type="ECO:0000256" key="6">
    <source>
        <dbReference type="ARBA" id="ARBA00023136"/>
    </source>
</evidence>
<dbReference type="GO" id="GO:0019706">
    <property type="term" value="F:protein-cysteine S-palmitoyltransferase activity"/>
    <property type="evidence" value="ECO:0007669"/>
    <property type="project" value="UniProtKB-EC"/>
</dbReference>
<evidence type="ECO:0000256" key="3">
    <source>
        <dbReference type="ARBA" id="ARBA00022679"/>
    </source>
</evidence>
<feature type="coiled-coil region" evidence="9">
    <location>
        <begin position="36"/>
        <end position="63"/>
    </location>
</feature>
<dbReference type="PANTHER" id="PTHR22883">
    <property type="entry name" value="ZINC FINGER DHHC DOMAIN CONTAINING PROTEIN"/>
    <property type="match status" value="1"/>
</dbReference>
<evidence type="ECO:0000256" key="1">
    <source>
        <dbReference type="ARBA" id="ARBA00004141"/>
    </source>
</evidence>
<feature type="transmembrane region" description="Helical" evidence="8">
    <location>
        <begin position="104"/>
        <end position="122"/>
    </location>
</feature>
<keyword evidence="3 8" id="KW-0808">Transferase</keyword>
<feature type="transmembrane region" description="Helical" evidence="8">
    <location>
        <begin position="76"/>
        <end position="97"/>
    </location>
</feature>
<evidence type="ECO:0000256" key="9">
    <source>
        <dbReference type="SAM" id="Coils"/>
    </source>
</evidence>
<name>A0A9D5CN92_9LILI</name>
<evidence type="ECO:0000256" key="10">
    <source>
        <dbReference type="SAM" id="MobiDB-lite"/>
    </source>
</evidence>
<organism evidence="12 13">
    <name type="scientific">Dioscorea zingiberensis</name>
    <dbReference type="NCBI Taxonomy" id="325984"/>
    <lineage>
        <taxon>Eukaryota</taxon>
        <taxon>Viridiplantae</taxon>
        <taxon>Streptophyta</taxon>
        <taxon>Embryophyta</taxon>
        <taxon>Tracheophyta</taxon>
        <taxon>Spermatophyta</taxon>
        <taxon>Magnoliopsida</taxon>
        <taxon>Liliopsida</taxon>
        <taxon>Dioscoreales</taxon>
        <taxon>Dioscoreaceae</taxon>
        <taxon>Dioscorea</taxon>
    </lineage>
</organism>
<dbReference type="PANTHER" id="PTHR22883:SF203">
    <property type="entry name" value="PALMITOYLTRANSFERASE"/>
    <property type="match status" value="1"/>
</dbReference>
<dbReference type="GO" id="GO:0005783">
    <property type="term" value="C:endoplasmic reticulum"/>
    <property type="evidence" value="ECO:0007669"/>
    <property type="project" value="TreeGrafter"/>
</dbReference>
<accession>A0A9D5CN92</accession>
<dbReference type="OrthoDB" id="9909019at2759"/>
<feature type="transmembrane region" description="Helical" evidence="8">
    <location>
        <begin position="335"/>
        <end position="364"/>
    </location>
</feature>
<evidence type="ECO:0000256" key="4">
    <source>
        <dbReference type="ARBA" id="ARBA00022692"/>
    </source>
</evidence>
<feature type="region of interest" description="Disordered" evidence="10">
    <location>
        <begin position="651"/>
        <end position="671"/>
    </location>
</feature>
<evidence type="ECO:0000256" key="7">
    <source>
        <dbReference type="ARBA" id="ARBA00023315"/>
    </source>
</evidence>
<dbReference type="GO" id="GO:0005794">
    <property type="term" value="C:Golgi apparatus"/>
    <property type="evidence" value="ECO:0007669"/>
    <property type="project" value="TreeGrafter"/>
</dbReference>
<comment type="catalytic activity">
    <reaction evidence="8">
        <text>L-cysteinyl-[protein] + hexadecanoyl-CoA = S-hexadecanoyl-L-cysteinyl-[protein] + CoA</text>
        <dbReference type="Rhea" id="RHEA:36683"/>
        <dbReference type="Rhea" id="RHEA-COMP:10131"/>
        <dbReference type="Rhea" id="RHEA-COMP:11032"/>
        <dbReference type="ChEBI" id="CHEBI:29950"/>
        <dbReference type="ChEBI" id="CHEBI:57287"/>
        <dbReference type="ChEBI" id="CHEBI:57379"/>
        <dbReference type="ChEBI" id="CHEBI:74151"/>
        <dbReference type="EC" id="2.3.1.225"/>
    </reaction>
</comment>
<comment type="similarity">
    <text evidence="2 8">Belongs to the DHHC palmitoyltransferase family.</text>
</comment>
<dbReference type="PROSITE" id="PS51297">
    <property type="entry name" value="K_BOX"/>
    <property type="match status" value="1"/>
</dbReference>
<evidence type="ECO:0000313" key="13">
    <source>
        <dbReference type="Proteomes" id="UP001085076"/>
    </source>
</evidence>
<dbReference type="InterPro" id="IPR002487">
    <property type="entry name" value="TF_Kbox"/>
</dbReference>
<keyword evidence="6 8" id="KW-0472">Membrane</keyword>
<dbReference type="Proteomes" id="UP001085076">
    <property type="component" value="Miscellaneous, Linkage group lg04"/>
</dbReference>
<feature type="transmembrane region" description="Helical" evidence="8">
    <location>
        <begin position="284"/>
        <end position="314"/>
    </location>
</feature>
<comment type="subcellular location">
    <subcellularLocation>
        <location evidence="1">Membrane</location>
        <topology evidence="1">Multi-pass membrane protein</topology>
    </subcellularLocation>
</comment>
<dbReference type="Pfam" id="PF01529">
    <property type="entry name" value="DHHC"/>
    <property type="match status" value="1"/>
</dbReference>
<keyword evidence="5 8" id="KW-1133">Transmembrane helix</keyword>
<evidence type="ECO:0000256" key="5">
    <source>
        <dbReference type="ARBA" id="ARBA00022989"/>
    </source>
</evidence>
<proteinExistence type="inferred from homology"/>
<dbReference type="AlphaFoldDB" id="A0A9D5CN92"/>
<protein>
    <recommendedName>
        <fullName evidence="8">S-acyltransferase</fullName>
        <ecNumber evidence="8">2.3.1.225</ecNumber>
    </recommendedName>
    <alternativeName>
        <fullName evidence="8">Palmitoyltransferase</fullName>
    </alternativeName>
</protein>
<gene>
    <name evidence="12" type="ORF">J5N97_017859</name>
</gene>
<feature type="region of interest" description="Disordered" evidence="10">
    <location>
        <begin position="488"/>
        <end position="537"/>
    </location>
</feature>
<dbReference type="PROSITE" id="PS50216">
    <property type="entry name" value="DHHC"/>
    <property type="match status" value="1"/>
</dbReference>
<dbReference type="EMBL" id="JAGGNH010000004">
    <property type="protein sequence ID" value="KAJ0975894.1"/>
    <property type="molecule type" value="Genomic_DNA"/>
</dbReference>
<reference evidence="12" key="2">
    <citation type="journal article" date="2022" name="Hortic Res">
        <title>The genome of Dioscorea zingiberensis sheds light on the biosynthesis, origin and evolution of the medicinally important diosgenin saponins.</title>
        <authorList>
            <person name="Li Y."/>
            <person name="Tan C."/>
            <person name="Li Z."/>
            <person name="Guo J."/>
            <person name="Li S."/>
            <person name="Chen X."/>
            <person name="Wang C."/>
            <person name="Dai X."/>
            <person name="Yang H."/>
            <person name="Song W."/>
            <person name="Hou L."/>
            <person name="Xu J."/>
            <person name="Tong Z."/>
            <person name="Xu A."/>
            <person name="Yuan X."/>
            <person name="Wang W."/>
            <person name="Yang Q."/>
            <person name="Chen L."/>
            <person name="Sun Z."/>
            <person name="Wang K."/>
            <person name="Pan B."/>
            <person name="Chen J."/>
            <person name="Bao Y."/>
            <person name="Liu F."/>
            <person name="Qi X."/>
            <person name="Gang D.R."/>
            <person name="Wen J."/>
            <person name="Li J."/>
        </authorList>
    </citation>
    <scope>NUCLEOTIDE SEQUENCE</scope>
    <source>
        <strain evidence="12">Dzin_1.0</strain>
    </source>
</reference>
<evidence type="ECO:0000313" key="12">
    <source>
        <dbReference type="EMBL" id="KAJ0975894.1"/>
    </source>
</evidence>
<evidence type="ECO:0000256" key="8">
    <source>
        <dbReference type="RuleBase" id="RU079119"/>
    </source>
</evidence>
<feature type="compositionally biased region" description="Low complexity" evidence="10">
    <location>
        <begin position="508"/>
        <end position="522"/>
    </location>
</feature>
<feature type="domain" description="K-box" evidence="11">
    <location>
        <begin position="1"/>
        <end position="76"/>
    </location>
</feature>
<comment type="domain">
    <text evidence="8">The DHHC domain is required for palmitoyltransferase activity.</text>
</comment>
<dbReference type="GO" id="GO:0005634">
    <property type="term" value="C:nucleus"/>
    <property type="evidence" value="ECO:0007669"/>
    <property type="project" value="InterPro"/>
</dbReference>
<dbReference type="EC" id="2.3.1.225" evidence="8"/>
<keyword evidence="13" id="KW-1185">Reference proteome</keyword>
<keyword evidence="7 8" id="KW-0012">Acyltransferase</keyword>